<protein>
    <submittedName>
        <fullName evidence="1">Uncharacterized protein</fullName>
    </submittedName>
</protein>
<sequence>MPTATKSALSWIPPSSRWKKAALTSLWTCTRLLVKVSTLQVVSKSKDLEL</sequence>
<gene>
    <name evidence="1" type="ORF">KUCA_T00005032001</name>
</gene>
<dbReference type="Proteomes" id="UP000019384">
    <property type="component" value="Unassembled WGS sequence"/>
</dbReference>
<dbReference type="HOGENOM" id="CLU_3125262_0_0_1"/>
<accession>W6MXK4</accession>
<dbReference type="AlphaFoldDB" id="W6MXK4"/>
<evidence type="ECO:0000313" key="2">
    <source>
        <dbReference type="Proteomes" id="UP000019384"/>
    </source>
</evidence>
<keyword evidence="2" id="KW-1185">Reference proteome</keyword>
<organism evidence="1 2">
    <name type="scientific">Kuraishia capsulata CBS 1993</name>
    <dbReference type="NCBI Taxonomy" id="1382522"/>
    <lineage>
        <taxon>Eukaryota</taxon>
        <taxon>Fungi</taxon>
        <taxon>Dikarya</taxon>
        <taxon>Ascomycota</taxon>
        <taxon>Saccharomycotina</taxon>
        <taxon>Pichiomycetes</taxon>
        <taxon>Pichiales</taxon>
        <taxon>Pichiaceae</taxon>
        <taxon>Kuraishia</taxon>
    </lineage>
</organism>
<name>W6MXK4_9ASCO</name>
<proteinExistence type="predicted"/>
<reference evidence="1" key="1">
    <citation type="submission" date="2013-12" db="EMBL/GenBank/DDBJ databases">
        <authorList>
            <person name="Genoscope - CEA"/>
        </authorList>
    </citation>
    <scope>NUCLEOTIDE SEQUENCE</scope>
    <source>
        <strain evidence="1">CBS 1993</strain>
    </source>
</reference>
<dbReference type="GeneID" id="34522422"/>
<dbReference type="EMBL" id="HG793130">
    <property type="protein sequence ID" value="CDK29045.1"/>
    <property type="molecule type" value="Genomic_DNA"/>
</dbReference>
<evidence type="ECO:0000313" key="1">
    <source>
        <dbReference type="EMBL" id="CDK29045.1"/>
    </source>
</evidence>
<dbReference type="RefSeq" id="XP_022461034.1">
    <property type="nucleotide sequence ID" value="XM_022606176.1"/>
</dbReference>
<reference evidence="1" key="2">
    <citation type="submission" date="2014-02" db="EMBL/GenBank/DDBJ databases">
        <title>Complete DNA sequence of /Kuraishia capsulata/ illustrates novel genomic features among budding yeasts (/Saccharomycotina/).</title>
        <authorList>
            <person name="Morales L."/>
            <person name="Noel B."/>
            <person name="Porcel B."/>
            <person name="Marcet-Houben M."/>
            <person name="Hullo M-F."/>
            <person name="Sacerdot C."/>
            <person name="Tekaia F."/>
            <person name="Leh-Louis V."/>
            <person name="Despons L."/>
            <person name="Khanna V."/>
            <person name="Aury J-M."/>
            <person name="Barbe V."/>
            <person name="Couloux A."/>
            <person name="Labadie K."/>
            <person name="Pelletier E."/>
            <person name="Souciet J-L."/>
            <person name="Boekhout T."/>
            <person name="Gabaldon T."/>
            <person name="Wincker P."/>
            <person name="Dujon B."/>
        </authorList>
    </citation>
    <scope>NUCLEOTIDE SEQUENCE</scope>
    <source>
        <strain evidence="1">CBS 1993</strain>
    </source>
</reference>